<dbReference type="HOGENOM" id="CLU_036176_4_1_6"/>
<keyword evidence="1 2" id="KW-0732">Signal</keyword>
<feature type="signal peptide" evidence="2">
    <location>
        <begin position="1"/>
        <end position="26"/>
    </location>
</feature>
<keyword evidence="4" id="KW-1185">Reference proteome</keyword>
<dbReference type="Proteomes" id="UP000032266">
    <property type="component" value="Chromosome"/>
</dbReference>
<dbReference type="PIRSF" id="PIRSF006470">
    <property type="entry name" value="DctB"/>
    <property type="match status" value="1"/>
</dbReference>
<dbReference type="STRING" id="1445510.YC6258_05017"/>
<evidence type="ECO:0000313" key="3">
    <source>
        <dbReference type="EMBL" id="AJQ97049.1"/>
    </source>
</evidence>
<gene>
    <name evidence="3" type="ORF">YC6258_05017</name>
</gene>
<dbReference type="OrthoDB" id="9771186at2"/>
<dbReference type="KEGG" id="gsn:YC6258_05017"/>
<dbReference type="NCBIfam" id="NF037995">
    <property type="entry name" value="TRAP_S1"/>
    <property type="match status" value="1"/>
</dbReference>
<reference evidence="3 4" key="1">
    <citation type="submission" date="2014-01" db="EMBL/GenBank/DDBJ databases">
        <title>Full genme sequencing of cellulolytic bacterium Gynuella sunshinyii YC6258T gen. nov., sp. nov.</title>
        <authorList>
            <person name="Khan H."/>
            <person name="Chung E.J."/>
            <person name="Chung Y.R."/>
        </authorList>
    </citation>
    <scope>NUCLEOTIDE SEQUENCE [LARGE SCALE GENOMIC DNA]</scope>
    <source>
        <strain evidence="3 4">YC6258</strain>
    </source>
</reference>
<dbReference type="InterPro" id="IPR018389">
    <property type="entry name" value="DctP_fam"/>
</dbReference>
<organism evidence="3 4">
    <name type="scientific">Gynuella sunshinyii YC6258</name>
    <dbReference type="NCBI Taxonomy" id="1445510"/>
    <lineage>
        <taxon>Bacteria</taxon>
        <taxon>Pseudomonadati</taxon>
        <taxon>Pseudomonadota</taxon>
        <taxon>Gammaproteobacteria</taxon>
        <taxon>Oceanospirillales</taxon>
        <taxon>Saccharospirillaceae</taxon>
        <taxon>Gynuella</taxon>
    </lineage>
</organism>
<dbReference type="RefSeq" id="WP_052830493.1">
    <property type="nucleotide sequence ID" value="NZ_CP007142.1"/>
</dbReference>
<dbReference type="InterPro" id="IPR038404">
    <property type="entry name" value="TRAP_DctP_sf"/>
</dbReference>
<proteinExistence type="predicted"/>
<evidence type="ECO:0000313" key="4">
    <source>
        <dbReference type="Proteomes" id="UP000032266"/>
    </source>
</evidence>
<evidence type="ECO:0000256" key="2">
    <source>
        <dbReference type="SAM" id="SignalP"/>
    </source>
</evidence>
<dbReference type="PANTHER" id="PTHR33376:SF3">
    <property type="entry name" value="C4-DICARBOXYLATE-BINDING PROTEIN"/>
    <property type="match status" value="1"/>
</dbReference>
<dbReference type="Pfam" id="PF03480">
    <property type="entry name" value="DctP"/>
    <property type="match status" value="1"/>
</dbReference>
<sequence length="327" mass="35895">MINKKKWIANLSVLFGGALVAVSAMAAQYSLNINIALTQDDPMYKGLERMKQRVESRTNGKVELRLFTGSQLGKDEDVLEQARAGANVAVLVDTGRLGVFTPSLAVLGAPYIVPDISKLDTLVTSDLFNGWASDLRQKAGLEILSFNWWQGSRHLLTNKPITQPADLKGIRMRTPGAPVWLETIKAMGATPTPLGWTEVYTGLQQHVIDGAEAQMPAVYGSRLYEVISHITKTGHIQLISGLVGSSQWFDTLPAEYQAIVKEEALLAGDYATELTQAKLTDYENLMVKEGVTISEVDITPFVNATESVYQTLNLQTEREQVMQVLGQ</sequence>
<dbReference type="Gene3D" id="3.40.190.170">
    <property type="entry name" value="Bacterial extracellular solute-binding protein, family 7"/>
    <property type="match status" value="1"/>
</dbReference>
<dbReference type="EMBL" id="CP007142">
    <property type="protein sequence ID" value="AJQ97049.1"/>
    <property type="molecule type" value="Genomic_DNA"/>
</dbReference>
<accession>A0A0C5W306</accession>
<dbReference type="GO" id="GO:0030288">
    <property type="term" value="C:outer membrane-bounded periplasmic space"/>
    <property type="evidence" value="ECO:0007669"/>
    <property type="project" value="InterPro"/>
</dbReference>
<feature type="chain" id="PRO_5002184031" evidence="2">
    <location>
        <begin position="27"/>
        <end position="327"/>
    </location>
</feature>
<dbReference type="AlphaFoldDB" id="A0A0C5W306"/>
<dbReference type="CDD" id="cd13669">
    <property type="entry name" value="PBP2_TRAP_TM0322_like"/>
    <property type="match status" value="1"/>
</dbReference>
<name>A0A0C5W306_9GAMM</name>
<dbReference type="InterPro" id="IPR004682">
    <property type="entry name" value="TRAP_DctP"/>
</dbReference>
<dbReference type="PANTHER" id="PTHR33376">
    <property type="match status" value="1"/>
</dbReference>
<evidence type="ECO:0000256" key="1">
    <source>
        <dbReference type="ARBA" id="ARBA00022729"/>
    </source>
</evidence>
<dbReference type="GO" id="GO:0055085">
    <property type="term" value="P:transmembrane transport"/>
    <property type="evidence" value="ECO:0007669"/>
    <property type="project" value="InterPro"/>
</dbReference>
<protein>
    <submittedName>
        <fullName evidence="3">TRAP-type C4-dicarboxylate transport system, periplasmic component</fullName>
    </submittedName>
</protein>